<evidence type="ECO:0000313" key="2">
    <source>
        <dbReference type="EMBL" id="SHH68776.1"/>
    </source>
</evidence>
<keyword evidence="1" id="KW-0812">Transmembrane</keyword>
<organism evidence="2 3">
    <name type="scientific">Cognatishimia maritima</name>
    <dbReference type="NCBI Taxonomy" id="870908"/>
    <lineage>
        <taxon>Bacteria</taxon>
        <taxon>Pseudomonadati</taxon>
        <taxon>Pseudomonadota</taxon>
        <taxon>Alphaproteobacteria</taxon>
        <taxon>Rhodobacterales</taxon>
        <taxon>Paracoccaceae</taxon>
        <taxon>Cognatishimia</taxon>
    </lineage>
</organism>
<dbReference type="STRING" id="870908.SAMN04488044_3031"/>
<accession>A0A1M5V0R9</accession>
<feature type="transmembrane region" description="Helical" evidence="1">
    <location>
        <begin position="37"/>
        <end position="62"/>
    </location>
</feature>
<evidence type="ECO:0000313" key="3">
    <source>
        <dbReference type="Proteomes" id="UP000184211"/>
    </source>
</evidence>
<reference evidence="3" key="1">
    <citation type="submission" date="2016-11" db="EMBL/GenBank/DDBJ databases">
        <authorList>
            <person name="Varghese N."/>
            <person name="Submissions S."/>
        </authorList>
    </citation>
    <scope>NUCLEOTIDE SEQUENCE [LARGE SCALE GENOMIC DNA]</scope>
    <source>
        <strain evidence="3">DSM 28223</strain>
    </source>
</reference>
<gene>
    <name evidence="2" type="ORF">SAMN04488044_3031</name>
</gene>
<dbReference type="AlphaFoldDB" id="A0A1M5V0R9"/>
<keyword evidence="3" id="KW-1185">Reference proteome</keyword>
<dbReference type="EMBL" id="FQWM01000007">
    <property type="protein sequence ID" value="SHH68776.1"/>
    <property type="molecule type" value="Genomic_DNA"/>
</dbReference>
<feature type="transmembrane region" description="Helical" evidence="1">
    <location>
        <begin position="7"/>
        <end position="31"/>
    </location>
</feature>
<keyword evidence="1" id="KW-1133">Transmembrane helix</keyword>
<proteinExistence type="predicted"/>
<sequence length="100" mass="10702">MPRLIRMYIVNVMIGFLLSAAFVGILLALDIAGLRGLIFGSAAGWIAVLMLWVFNGIVFAGVQFSIRIMLMASKDGSGGGKRQPASRATRLAPVVVPVKR</sequence>
<name>A0A1M5V0R9_9RHOB</name>
<dbReference type="Proteomes" id="UP000184211">
    <property type="component" value="Unassembled WGS sequence"/>
</dbReference>
<dbReference type="RefSeq" id="WP_072793873.1">
    <property type="nucleotide sequence ID" value="NZ_FQWM01000007.1"/>
</dbReference>
<dbReference type="OrthoDB" id="8115457at2"/>
<evidence type="ECO:0000256" key="1">
    <source>
        <dbReference type="SAM" id="Phobius"/>
    </source>
</evidence>
<keyword evidence="1" id="KW-0472">Membrane</keyword>
<protein>
    <submittedName>
        <fullName evidence="2">Uncharacterized protein</fullName>
    </submittedName>
</protein>